<dbReference type="InterPro" id="IPR012925">
    <property type="entry name" value="TipAS_dom"/>
</dbReference>
<keyword evidence="8" id="KW-1185">Reference proteome</keyword>
<evidence type="ECO:0000256" key="3">
    <source>
        <dbReference type="ARBA" id="ARBA00023159"/>
    </source>
</evidence>
<dbReference type="InterPro" id="IPR036244">
    <property type="entry name" value="TipA-like_antibiotic-bd"/>
</dbReference>
<dbReference type="GO" id="GO:0003677">
    <property type="term" value="F:DNA binding"/>
    <property type="evidence" value="ECO:0007669"/>
    <property type="project" value="UniProtKB-KW"/>
</dbReference>
<dbReference type="PROSITE" id="PS50937">
    <property type="entry name" value="HTH_MERR_2"/>
    <property type="match status" value="1"/>
</dbReference>
<name>A0A4Z0HGH1_9ACTN</name>
<dbReference type="OrthoDB" id="9809391at2"/>
<evidence type="ECO:0000313" key="8">
    <source>
        <dbReference type="Proteomes" id="UP000297948"/>
    </source>
</evidence>
<evidence type="ECO:0000256" key="5">
    <source>
        <dbReference type="SAM" id="MobiDB-lite"/>
    </source>
</evidence>
<dbReference type="AlphaFoldDB" id="A0A4Z0HGH1"/>
<dbReference type="EMBL" id="SRID01000045">
    <property type="protein sequence ID" value="TGB14888.1"/>
    <property type="molecule type" value="Genomic_DNA"/>
</dbReference>
<feature type="domain" description="HTH merR-type" evidence="6">
    <location>
        <begin position="30"/>
        <end position="99"/>
    </location>
</feature>
<evidence type="ECO:0000256" key="2">
    <source>
        <dbReference type="ARBA" id="ARBA00023125"/>
    </source>
</evidence>
<dbReference type="PANTHER" id="PTHR30204">
    <property type="entry name" value="REDOX-CYCLING DRUG-SENSING TRANSCRIPTIONAL ACTIVATOR SOXR"/>
    <property type="match status" value="1"/>
</dbReference>
<gene>
    <name evidence="7" type="ORF">E4099_07710</name>
</gene>
<keyword evidence="4" id="KW-0804">Transcription</keyword>
<dbReference type="Gene3D" id="1.10.490.50">
    <property type="entry name" value="Antibiotic binding domain of TipA-like multidrug resistance regulators"/>
    <property type="match status" value="1"/>
</dbReference>
<evidence type="ECO:0000256" key="4">
    <source>
        <dbReference type="ARBA" id="ARBA00023163"/>
    </source>
</evidence>
<reference evidence="7 8" key="1">
    <citation type="submission" date="2019-03" db="EMBL/GenBank/DDBJ databases">
        <authorList>
            <person name="Gonzalez-Pimentel J.L."/>
        </authorList>
    </citation>
    <scope>NUCLEOTIDE SEQUENCE [LARGE SCALE GENOMIC DNA]</scope>
    <source>
        <strain evidence="7 8">JCM 31289</strain>
    </source>
</reference>
<dbReference type="PRINTS" id="PR00040">
    <property type="entry name" value="HTHMERR"/>
</dbReference>
<dbReference type="InterPro" id="IPR009061">
    <property type="entry name" value="DNA-bd_dom_put_sf"/>
</dbReference>
<keyword evidence="1" id="KW-0805">Transcription regulation</keyword>
<protein>
    <submittedName>
        <fullName evidence="7">MerR family transcriptional regulator</fullName>
    </submittedName>
</protein>
<sequence length="288" mass="31886">MGDTVRVTNEARGGPPDLTGESAEPVGPEGLTVGRTAALVGVSVRTLHHWDGIGLVRPSGRTWAGYRVYSEEDIARLHRVLVYREIGFPLAEIGRILDDPGADARSHLRRQRTQLEERIARLRKMVGAVDRMLEASRTGMRLTPQEQVEIFGADWQPTWVEEAEDRWGESAQWAQYAERAADMSAEDWKEVAAATETWNADLAAARRAGVAPGSAEADALAERHRELLSTYFDCTHSMHVCMGRMFTEDPGFTAYFDALAPGLAHWLYEVIAANAAARGVDPETATWR</sequence>
<dbReference type="InterPro" id="IPR000551">
    <property type="entry name" value="MerR-type_HTH_dom"/>
</dbReference>
<dbReference type="SMART" id="SM00422">
    <property type="entry name" value="HTH_MERR"/>
    <property type="match status" value="1"/>
</dbReference>
<dbReference type="Gene3D" id="1.10.1660.10">
    <property type="match status" value="1"/>
</dbReference>
<dbReference type="Pfam" id="PF13411">
    <property type="entry name" value="MerR_1"/>
    <property type="match status" value="1"/>
</dbReference>
<dbReference type="SUPFAM" id="SSF89082">
    <property type="entry name" value="Antibiotic binding domain of TipA-like multidrug resistance regulators"/>
    <property type="match status" value="1"/>
</dbReference>
<dbReference type="GO" id="GO:0003700">
    <property type="term" value="F:DNA-binding transcription factor activity"/>
    <property type="evidence" value="ECO:0007669"/>
    <property type="project" value="InterPro"/>
</dbReference>
<dbReference type="PANTHER" id="PTHR30204:SF90">
    <property type="entry name" value="HTH-TYPE TRANSCRIPTIONAL ACTIVATOR MTA"/>
    <property type="match status" value="1"/>
</dbReference>
<dbReference type="SUPFAM" id="SSF46955">
    <property type="entry name" value="Putative DNA-binding domain"/>
    <property type="match status" value="1"/>
</dbReference>
<comment type="caution">
    <text evidence="7">The sequence shown here is derived from an EMBL/GenBank/DDBJ whole genome shotgun (WGS) entry which is preliminary data.</text>
</comment>
<proteinExistence type="predicted"/>
<accession>A0A4Z0HGH1</accession>
<evidence type="ECO:0000313" key="7">
    <source>
        <dbReference type="EMBL" id="TGB14888.1"/>
    </source>
</evidence>
<organism evidence="7 8">
    <name type="scientific">Streptomyces palmae</name>
    <dbReference type="NCBI Taxonomy" id="1701085"/>
    <lineage>
        <taxon>Bacteria</taxon>
        <taxon>Bacillati</taxon>
        <taxon>Actinomycetota</taxon>
        <taxon>Actinomycetes</taxon>
        <taxon>Kitasatosporales</taxon>
        <taxon>Streptomycetaceae</taxon>
        <taxon>Streptomyces</taxon>
    </lineage>
</organism>
<dbReference type="InterPro" id="IPR047057">
    <property type="entry name" value="MerR_fam"/>
</dbReference>
<keyword evidence="3" id="KW-0010">Activator</keyword>
<dbReference type="Pfam" id="PF07739">
    <property type="entry name" value="TipAS"/>
    <property type="match status" value="1"/>
</dbReference>
<evidence type="ECO:0000256" key="1">
    <source>
        <dbReference type="ARBA" id="ARBA00023015"/>
    </source>
</evidence>
<feature type="region of interest" description="Disordered" evidence="5">
    <location>
        <begin position="1"/>
        <end position="29"/>
    </location>
</feature>
<keyword evidence="2" id="KW-0238">DNA-binding</keyword>
<dbReference type="CDD" id="cd01106">
    <property type="entry name" value="HTH_TipAL-Mta"/>
    <property type="match status" value="1"/>
</dbReference>
<dbReference type="Proteomes" id="UP000297948">
    <property type="component" value="Unassembled WGS sequence"/>
</dbReference>
<evidence type="ECO:0000259" key="6">
    <source>
        <dbReference type="PROSITE" id="PS50937"/>
    </source>
</evidence>